<feature type="domain" description="Histidine kinase" evidence="10">
    <location>
        <begin position="143"/>
        <end position="384"/>
    </location>
</feature>
<dbReference type="PROSITE" id="PS50110">
    <property type="entry name" value="RESPONSE_REGULATORY"/>
    <property type="match status" value="1"/>
</dbReference>
<dbReference type="SUPFAM" id="SSF55874">
    <property type="entry name" value="ATPase domain of HSP90 chaperone/DNA topoisomerase II/histidine kinase"/>
    <property type="match status" value="1"/>
</dbReference>
<dbReference type="RefSeq" id="WP_062252646.1">
    <property type="nucleotide sequence ID" value="NZ_CP014229.1"/>
</dbReference>
<dbReference type="CDD" id="cd00075">
    <property type="entry name" value="HATPase"/>
    <property type="match status" value="1"/>
</dbReference>
<dbReference type="InterPro" id="IPR004358">
    <property type="entry name" value="Sig_transdc_His_kin-like_C"/>
</dbReference>
<keyword evidence="13" id="KW-1185">Reference proteome</keyword>
<organism evidence="12 13">
    <name type="scientific">Desulfovibrio fairfieldensis</name>
    <dbReference type="NCBI Taxonomy" id="44742"/>
    <lineage>
        <taxon>Bacteria</taxon>
        <taxon>Pseudomonadati</taxon>
        <taxon>Thermodesulfobacteriota</taxon>
        <taxon>Desulfovibrionia</taxon>
        <taxon>Desulfovibrionales</taxon>
        <taxon>Desulfovibrionaceae</taxon>
        <taxon>Desulfovibrio</taxon>
    </lineage>
</organism>
<dbReference type="InterPro" id="IPR036890">
    <property type="entry name" value="HATPase_C_sf"/>
</dbReference>
<dbReference type="Proteomes" id="UP000069241">
    <property type="component" value="Chromosome"/>
</dbReference>
<dbReference type="SMART" id="SM00387">
    <property type="entry name" value="HATPase_c"/>
    <property type="match status" value="1"/>
</dbReference>
<evidence type="ECO:0000259" key="11">
    <source>
        <dbReference type="PROSITE" id="PS50110"/>
    </source>
</evidence>
<feature type="modified residue" description="4-aspartylphosphate" evidence="9">
    <location>
        <position position="51"/>
    </location>
</feature>
<sequence>MRVLLVDDEAAFVRPLAERLDLRGIEAGVALDAEAALVMVAEGEWDLVFLDVGLPGMDGVALLKILRERHPDLDVVMLSGAADMGKAVQAMRRGARNWLSKPVSVDGILAECAKARERATARRQAARLAEAARLRSLGRVAEGVAHEVNNPLNIMVQAAGLIKDSLGEPEAAALPDLEDMRTAVETIRVQSLRVREITRKLLMVGHGMDARIQPLDVPAVLDRVLELTRSRLDGAGVRCELDFPPQTRTERPLGSALELQQICLHLVENALDAMPEGGLLRISARLLREDQGKSAEQGGSAARTGEERGWYELRVADSGPGIAADVLPHIFEPFFSTRESRFGQYAGLGLTVARSLAHGHGCELIAANGKDGGAVFSLRLPLGLETEIPVAVA</sequence>
<dbReference type="Gene3D" id="3.40.50.2300">
    <property type="match status" value="1"/>
</dbReference>
<dbReference type="PANTHER" id="PTHR43065:SF10">
    <property type="entry name" value="PEROXIDE STRESS-ACTIVATED HISTIDINE KINASE MAK3"/>
    <property type="match status" value="1"/>
</dbReference>
<keyword evidence="8" id="KW-0902">Two-component regulatory system</keyword>
<gene>
    <name evidence="12" type="ORF">AXF13_08720</name>
</gene>
<dbReference type="SUPFAM" id="SSF47384">
    <property type="entry name" value="Homodimeric domain of signal transducing histidine kinase"/>
    <property type="match status" value="1"/>
</dbReference>
<dbReference type="Gene3D" id="3.30.565.10">
    <property type="entry name" value="Histidine kinase-like ATPase, C-terminal domain"/>
    <property type="match status" value="1"/>
</dbReference>
<evidence type="ECO:0000256" key="4">
    <source>
        <dbReference type="ARBA" id="ARBA00022679"/>
    </source>
</evidence>
<dbReference type="Gene3D" id="1.10.287.130">
    <property type="match status" value="1"/>
</dbReference>
<dbReference type="PRINTS" id="PR00344">
    <property type="entry name" value="BCTRLSENSOR"/>
</dbReference>
<keyword evidence="5" id="KW-0547">Nucleotide-binding</keyword>
<dbReference type="InterPro" id="IPR005467">
    <property type="entry name" value="His_kinase_dom"/>
</dbReference>
<dbReference type="InterPro" id="IPR001789">
    <property type="entry name" value="Sig_transdc_resp-reg_receiver"/>
</dbReference>
<dbReference type="PANTHER" id="PTHR43065">
    <property type="entry name" value="SENSOR HISTIDINE KINASE"/>
    <property type="match status" value="1"/>
</dbReference>
<dbReference type="GO" id="GO:0005524">
    <property type="term" value="F:ATP binding"/>
    <property type="evidence" value="ECO:0007669"/>
    <property type="project" value="UniProtKB-KW"/>
</dbReference>
<proteinExistence type="predicted"/>
<keyword evidence="3 9" id="KW-0597">Phosphoprotein</keyword>
<dbReference type="EMBL" id="CP014229">
    <property type="protein sequence ID" value="AMD90199.1"/>
    <property type="molecule type" value="Genomic_DNA"/>
</dbReference>
<keyword evidence="7" id="KW-0067">ATP-binding</keyword>
<evidence type="ECO:0000259" key="10">
    <source>
        <dbReference type="PROSITE" id="PS50109"/>
    </source>
</evidence>
<dbReference type="EC" id="2.7.13.3" evidence="2"/>
<dbReference type="PROSITE" id="PS50109">
    <property type="entry name" value="HIS_KIN"/>
    <property type="match status" value="1"/>
</dbReference>
<dbReference type="STRING" id="44742.AXF13_08720"/>
<dbReference type="AlphaFoldDB" id="A0A109W4C0"/>
<evidence type="ECO:0000256" key="5">
    <source>
        <dbReference type="ARBA" id="ARBA00022741"/>
    </source>
</evidence>
<accession>A0A109W4C0</accession>
<dbReference type="InterPro" id="IPR036097">
    <property type="entry name" value="HisK_dim/P_sf"/>
</dbReference>
<dbReference type="Pfam" id="PF00512">
    <property type="entry name" value="HisKA"/>
    <property type="match status" value="1"/>
</dbReference>
<dbReference type="GO" id="GO:0000155">
    <property type="term" value="F:phosphorelay sensor kinase activity"/>
    <property type="evidence" value="ECO:0007669"/>
    <property type="project" value="InterPro"/>
</dbReference>
<evidence type="ECO:0000313" key="12">
    <source>
        <dbReference type="EMBL" id="AMD90199.1"/>
    </source>
</evidence>
<evidence type="ECO:0000256" key="2">
    <source>
        <dbReference type="ARBA" id="ARBA00012438"/>
    </source>
</evidence>
<dbReference type="SMART" id="SM00388">
    <property type="entry name" value="HisKA"/>
    <property type="match status" value="1"/>
</dbReference>
<evidence type="ECO:0000256" key="7">
    <source>
        <dbReference type="ARBA" id="ARBA00022840"/>
    </source>
</evidence>
<dbReference type="InterPro" id="IPR003661">
    <property type="entry name" value="HisK_dim/P_dom"/>
</dbReference>
<evidence type="ECO:0000313" key="13">
    <source>
        <dbReference type="Proteomes" id="UP000069241"/>
    </source>
</evidence>
<name>A0A109W4C0_9BACT</name>
<feature type="domain" description="Response regulatory" evidence="11">
    <location>
        <begin position="2"/>
        <end position="116"/>
    </location>
</feature>
<evidence type="ECO:0000256" key="1">
    <source>
        <dbReference type="ARBA" id="ARBA00000085"/>
    </source>
</evidence>
<keyword evidence="6 12" id="KW-0418">Kinase</keyword>
<dbReference type="Pfam" id="PF00072">
    <property type="entry name" value="Response_reg"/>
    <property type="match status" value="1"/>
</dbReference>
<evidence type="ECO:0000256" key="8">
    <source>
        <dbReference type="ARBA" id="ARBA00023012"/>
    </source>
</evidence>
<dbReference type="KEGG" id="dfi:AXF13_08720"/>
<reference evidence="13" key="1">
    <citation type="submission" date="2016-02" db="EMBL/GenBank/DDBJ databases">
        <authorList>
            <person name="Holder M.E."/>
            <person name="Ajami N.J."/>
            <person name="Petrosino J.F."/>
        </authorList>
    </citation>
    <scope>NUCLEOTIDE SEQUENCE [LARGE SCALE GENOMIC DNA]</scope>
    <source>
        <strain evidence="13">CCUG 45958</strain>
    </source>
</reference>
<dbReference type="InterPro" id="IPR003594">
    <property type="entry name" value="HATPase_dom"/>
</dbReference>
<dbReference type="Pfam" id="PF02518">
    <property type="entry name" value="HATPase_c"/>
    <property type="match status" value="1"/>
</dbReference>
<dbReference type="SMART" id="SM00448">
    <property type="entry name" value="REC"/>
    <property type="match status" value="1"/>
</dbReference>
<protein>
    <recommendedName>
        <fullName evidence="2">histidine kinase</fullName>
        <ecNumber evidence="2">2.7.13.3</ecNumber>
    </recommendedName>
</protein>
<evidence type="ECO:0000256" key="9">
    <source>
        <dbReference type="PROSITE-ProRule" id="PRU00169"/>
    </source>
</evidence>
<dbReference type="InterPro" id="IPR011006">
    <property type="entry name" value="CheY-like_superfamily"/>
</dbReference>
<comment type="catalytic activity">
    <reaction evidence="1">
        <text>ATP + protein L-histidine = ADP + protein N-phospho-L-histidine.</text>
        <dbReference type="EC" id="2.7.13.3"/>
    </reaction>
</comment>
<evidence type="ECO:0000256" key="6">
    <source>
        <dbReference type="ARBA" id="ARBA00022777"/>
    </source>
</evidence>
<keyword evidence="4" id="KW-0808">Transferase</keyword>
<evidence type="ECO:0000256" key="3">
    <source>
        <dbReference type="ARBA" id="ARBA00022553"/>
    </source>
</evidence>
<dbReference type="CDD" id="cd00082">
    <property type="entry name" value="HisKA"/>
    <property type="match status" value="1"/>
</dbReference>
<dbReference type="SUPFAM" id="SSF52172">
    <property type="entry name" value="CheY-like"/>
    <property type="match status" value="1"/>
</dbReference>